<evidence type="ECO:0000256" key="4">
    <source>
        <dbReference type="ARBA" id="ARBA00022912"/>
    </source>
</evidence>
<comment type="caution">
    <text evidence="7">The sequence shown here is derived from an EMBL/GenBank/DDBJ whole genome shotgun (WGS) entry which is preliminary data.</text>
</comment>
<keyword evidence="5" id="KW-0472">Membrane</keyword>
<reference evidence="7" key="1">
    <citation type="journal article" date="2023" name="Insect Mol. Biol.">
        <title>Genome sequencing provides insights into the evolution of gene families encoding plant cell wall-degrading enzymes in longhorned beetles.</title>
        <authorList>
            <person name="Shin N.R."/>
            <person name="Okamura Y."/>
            <person name="Kirsch R."/>
            <person name="Pauchet Y."/>
        </authorList>
    </citation>
    <scope>NUCLEOTIDE SEQUENCE</scope>
    <source>
        <strain evidence="7">MMC_N1</strain>
    </source>
</reference>
<dbReference type="Gene3D" id="3.90.190.10">
    <property type="entry name" value="Protein tyrosine phosphatase superfamily"/>
    <property type="match status" value="3"/>
</dbReference>
<evidence type="ECO:0000256" key="3">
    <source>
        <dbReference type="ARBA" id="ARBA00022801"/>
    </source>
</evidence>
<feature type="domain" description="Tyrosine-protein phosphatase" evidence="6">
    <location>
        <begin position="170"/>
        <end position="428"/>
    </location>
</feature>
<dbReference type="PANTHER" id="PTHR19134">
    <property type="entry name" value="RECEPTOR-TYPE TYROSINE-PROTEIN PHOSPHATASE"/>
    <property type="match status" value="1"/>
</dbReference>
<dbReference type="PROSITE" id="PS50055">
    <property type="entry name" value="TYR_PHOSPHATASE_PTP"/>
    <property type="match status" value="2"/>
</dbReference>
<dbReference type="EC" id="3.1.3.48" evidence="2"/>
<feature type="domain" description="Tyrosine-protein phosphatase" evidence="6">
    <location>
        <begin position="1"/>
        <end position="143"/>
    </location>
</feature>
<keyword evidence="3" id="KW-0378">Hydrolase</keyword>
<gene>
    <name evidence="7" type="ORF">NQ317_014642</name>
</gene>
<dbReference type="Proteomes" id="UP001162164">
    <property type="component" value="Unassembled WGS sequence"/>
</dbReference>
<dbReference type="InterPro" id="IPR003595">
    <property type="entry name" value="Tyr_Pase_cat"/>
</dbReference>
<dbReference type="SUPFAM" id="SSF52799">
    <property type="entry name" value="(Phosphotyrosine protein) phosphatases II"/>
    <property type="match status" value="2"/>
</dbReference>
<dbReference type="PANTHER" id="PTHR19134:SF562">
    <property type="entry name" value="PROTEIN-TYROSINE-PHOSPHATASE"/>
    <property type="match status" value="1"/>
</dbReference>
<dbReference type="CDD" id="cd00047">
    <property type="entry name" value="PTPc"/>
    <property type="match status" value="2"/>
</dbReference>
<evidence type="ECO:0000313" key="8">
    <source>
        <dbReference type="Proteomes" id="UP001162164"/>
    </source>
</evidence>
<evidence type="ECO:0000256" key="1">
    <source>
        <dbReference type="ARBA" id="ARBA00009580"/>
    </source>
</evidence>
<feature type="transmembrane region" description="Helical" evidence="5">
    <location>
        <begin position="358"/>
        <end position="381"/>
    </location>
</feature>
<dbReference type="InterPro" id="IPR050348">
    <property type="entry name" value="Protein-Tyr_Phosphatase"/>
</dbReference>
<comment type="similarity">
    <text evidence="1">Belongs to the protein-tyrosine phosphatase family.</text>
</comment>
<evidence type="ECO:0000256" key="5">
    <source>
        <dbReference type="SAM" id="Phobius"/>
    </source>
</evidence>
<name>A0ABQ9JPG3_9CUCU</name>
<proteinExistence type="inferred from homology"/>
<dbReference type="SMART" id="SM00194">
    <property type="entry name" value="PTPc"/>
    <property type="match status" value="1"/>
</dbReference>
<accession>A0ABQ9JPG3</accession>
<evidence type="ECO:0000256" key="2">
    <source>
        <dbReference type="ARBA" id="ARBA00013064"/>
    </source>
</evidence>
<evidence type="ECO:0000259" key="6">
    <source>
        <dbReference type="PROSITE" id="PS50055"/>
    </source>
</evidence>
<keyword evidence="8" id="KW-1185">Reference proteome</keyword>
<sequence>SDIIDRIFVFQKKVEKYWPDINEDKEYDGIRVQYLSSTLFANYEFRVFNIYRNDEQRKVEQLHFTSWPDHGVPLYSQTLKPFLQKLLKIPNSSKSPLIVHCRMAAREGFVDFLAVLEHIRSQRTNMVDNIEQYKLAHLAVLECLFGMETSIACNDDIDKEVTGLIRADGIRKQMRYLENTEWQDRAMDTIWEVGKAGVPDYPEKNRFQEIVPEPQHLMYLSYYPHHDVTSSYINAVKVDGFCNPNRYIVTQQPMPNTLGDFWRLVYERKCGVIISLNKIDCKDKLLNIDVKQTCCRFWPIDEEILSPVDFLSIRILEVREIGLLPIIRLYMNSKIDEIPNCKLNPHELSVTARRVCRYTLTLACILVIISDGATASGLYIAMSFIIEKMKLEHECDVCLAVRTIRHKRKEFVRNREQFEFLYRASVTYINGFQSYSNFA</sequence>
<keyword evidence="5" id="KW-1133">Transmembrane helix</keyword>
<keyword evidence="4" id="KW-0904">Protein phosphatase</keyword>
<feature type="non-terminal residue" evidence="7">
    <location>
        <position position="1"/>
    </location>
</feature>
<organism evidence="7 8">
    <name type="scientific">Molorchus minor</name>
    <dbReference type="NCBI Taxonomy" id="1323400"/>
    <lineage>
        <taxon>Eukaryota</taxon>
        <taxon>Metazoa</taxon>
        <taxon>Ecdysozoa</taxon>
        <taxon>Arthropoda</taxon>
        <taxon>Hexapoda</taxon>
        <taxon>Insecta</taxon>
        <taxon>Pterygota</taxon>
        <taxon>Neoptera</taxon>
        <taxon>Endopterygota</taxon>
        <taxon>Coleoptera</taxon>
        <taxon>Polyphaga</taxon>
        <taxon>Cucujiformia</taxon>
        <taxon>Chrysomeloidea</taxon>
        <taxon>Cerambycidae</taxon>
        <taxon>Lamiinae</taxon>
        <taxon>Monochamini</taxon>
        <taxon>Molorchus</taxon>
    </lineage>
</organism>
<dbReference type="InterPro" id="IPR000242">
    <property type="entry name" value="PTP_cat"/>
</dbReference>
<dbReference type="Pfam" id="PF00102">
    <property type="entry name" value="Y_phosphatase"/>
    <property type="match status" value="4"/>
</dbReference>
<dbReference type="PRINTS" id="PR00700">
    <property type="entry name" value="PRTYPHPHTASE"/>
</dbReference>
<evidence type="ECO:0000313" key="7">
    <source>
        <dbReference type="EMBL" id="KAJ8980148.1"/>
    </source>
</evidence>
<protein>
    <recommendedName>
        <fullName evidence="2">protein-tyrosine-phosphatase</fullName>
        <ecNumber evidence="2">3.1.3.48</ecNumber>
    </recommendedName>
</protein>
<dbReference type="SMART" id="SM00404">
    <property type="entry name" value="PTPc_motif"/>
    <property type="match status" value="1"/>
</dbReference>
<dbReference type="InterPro" id="IPR029021">
    <property type="entry name" value="Prot-tyrosine_phosphatase-like"/>
</dbReference>
<keyword evidence="5" id="KW-0812">Transmembrane</keyword>
<dbReference type="EMBL" id="JAPWTJ010000283">
    <property type="protein sequence ID" value="KAJ8980148.1"/>
    <property type="molecule type" value="Genomic_DNA"/>
</dbReference>